<dbReference type="EMBL" id="MFSV01000196">
    <property type="protein sequence ID" value="OGI56190.1"/>
    <property type="molecule type" value="Genomic_DNA"/>
</dbReference>
<evidence type="ECO:0000313" key="4">
    <source>
        <dbReference type="Proteomes" id="UP000177950"/>
    </source>
</evidence>
<feature type="domain" description="DUF6866" evidence="1">
    <location>
        <begin position="5"/>
        <end position="157"/>
    </location>
</feature>
<accession>A0A1F6UFN9</accession>
<organism evidence="3 4">
    <name type="scientific">Candidatus Muproteobacteria bacterium RBG_19FT_COMBO_61_10</name>
    <dbReference type="NCBI Taxonomy" id="1817761"/>
    <lineage>
        <taxon>Bacteria</taxon>
        <taxon>Pseudomonadati</taxon>
        <taxon>Pseudomonadota</taxon>
        <taxon>Candidatus Muproteobacteria</taxon>
    </lineage>
</organism>
<dbReference type="Pfam" id="PF21739">
    <property type="entry name" value="DUF6866_N"/>
    <property type="match status" value="1"/>
</dbReference>
<gene>
    <name evidence="3" type="ORF">A2V58_02365</name>
</gene>
<reference evidence="3 4" key="1">
    <citation type="journal article" date="2016" name="Nat. Commun.">
        <title>Thousands of microbial genomes shed light on interconnected biogeochemical processes in an aquifer system.</title>
        <authorList>
            <person name="Anantharaman K."/>
            <person name="Brown C.T."/>
            <person name="Hug L.A."/>
            <person name="Sharon I."/>
            <person name="Castelle C.J."/>
            <person name="Probst A.J."/>
            <person name="Thomas B.C."/>
            <person name="Singh A."/>
            <person name="Wilkins M.J."/>
            <person name="Karaoz U."/>
            <person name="Brodie E.L."/>
            <person name="Williams K.H."/>
            <person name="Hubbard S.S."/>
            <person name="Banfield J.F."/>
        </authorList>
    </citation>
    <scope>NUCLEOTIDE SEQUENCE [LARGE SCALE GENOMIC DNA]</scope>
</reference>
<dbReference type="AlphaFoldDB" id="A0A1F6UFN9"/>
<dbReference type="InterPro" id="IPR049200">
    <property type="entry name" value="DUF6866_C"/>
</dbReference>
<evidence type="ECO:0000259" key="2">
    <source>
        <dbReference type="Pfam" id="PF21740"/>
    </source>
</evidence>
<proteinExistence type="predicted"/>
<dbReference type="InterPro" id="IPR049199">
    <property type="entry name" value="DUF6866_N"/>
</dbReference>
<dbReference type="Proteomes" id="UP000177950">
    <property type="component" value="Unassembled WGS sequence"/>
</dbReference>
<dbReference type="NCBIfam" id="NF045620">
    <property type="entry name" value="Sfum_1244_fam"/>
    <property type="match status" value="1"/>
</dbReference>
<evidence type="ECO:0000313" key="3">
    <source>
        <dbReference type="EMBL" id="OGI56190.1"/>
    </source>
</evidence>
<comment type="caution">
    <text evidence="3">The sequence shown here is derived from an EMBL/GenBank/DDBJ whole genome shotgun (WGS) entry which is preliminary data.</text>
</comment>
<dbReference type="InterPro" id="IPR054640">
    <property type="entry name" value="Sfum_1244-like"/>
</dbReference>
<dbReference type="Pfam" id="PF21740">
    <property type="entry name" value="DUF6866_C"/>
    <property type="match status" value="1"/>
</dbReference>
<evidence type="ECO:0000259" key="1">
    <source>
        <dbReference type="Pfam" id="PF21739"/>
    </source>
</evidence>
<feature type="domain" description="DUF6866" evidence="2">
    <location>
        <begin position="162"/>
        <end position="341"/>
    </location>
</feature>
<sequence>MNFGQLVSTVQQNCHISDARYAGEYTVCIFLLKMREFYRWENDIPYSGVLPKNDIGEWLHERERLWSDMESLSFAPLPLDQGGADPFDSDGINRELVPQGYVYSGGYGRFSKPHFFLGDLIKTEKRGGYTVYITACEYARDLVAPPAMMQNQVIYLRQESVRRYLWEKIEEWRWSRTNRIMQRALSGYRLDDDLDNALDAMVLNESESMILHEVGEAMAGEHLGPAWNDMLMSLASTKTEIMARAVRDLLADNLSTLPGLIDAGNEAALHFYFANYTGMRKYLFPEALNAYQSWVDSGHRRPLLTLVAEATPRWTDTAQTMLHLYQRQGASAAPAIEALLEPAAKG</sequence>
<name>A0A1F6UFN9_9PROT</name>
<protein>
    <submittedName>
        <fullName evidence="3">Uncharacterized protein</fullName>
    </submittedName>
</protein>